<dbReference type="EMBL" id="HBFS01014040">
    <property type="protein sequence ID" value="CAD8916242.1"/>
    <property type="molecule type" value="Transcribed_RNA"/>
</dbReference>
<evidence type="ECO:0000313" key="2">
    <source>
        <dbReference type="EMBL" id="CAD8916242.1"/>
    </source>
</evidence>
<evidence type="ECO:0000256" key="1">
    <source>
        <dbReference type="SAM" id="MobiDB-lite"/>
    </source>
</evidence>
<feature type="compositionally biased region" description="Acidic residues" evidence="1">
    <location>
        <begin position="185"/>
        <end position="207"/>
    </location>
</feature>
<proteinExistence type="predicted"/>
<dbReference type="AlphaFoldDB" id="A0A7S1CFT6"/>
<gene>
    <name evidence="2" type="ORF">BSP0115_LOCUS9500</name>
</gene>
<accession>A0A7S1CFT6</accession>
<feature type="region of interest" description="Disordered" evidence="1">
    <location>
        <begin position="1"/>
        <end position="39"/>
    </location>
</feature>
<protein>
    <submittedName>
        <fullName evidence="2">Uncharacterized protein</fullName>
    </submittedName>
</protein>
<feature type="region of interest" description="Disordered" evidence="1">
    <location>
        <begin position="177"/>
        <end position="208"/>
    </location>
</feature>
<name>A0A7S1CFT6_9STRA</name>
<sequence>MADEMPAAGGAGGPVDFPASHLDVDMEPDHSAVPAPLGGDATVTMDRVSRNEVDLDFLAQAVATSAGMSGRTAFSFSSSMLDDDRRLSIADDVAIDDSPQGHPWQAPPRTYYRNDSGGFVAIGDDAFITDSDVEEVISEAIDTSAAAPTARLPPAAAAAAAAEEAVAADLVAAVEGDHDDHGTQDGEDVEADEDMEADGGDESDDDAPGAVAAAAAVPAAASAVHVVDEFHRAARAEVLAAAPVDPLIAAIRGGLDDETHVDFQHFAYPPVGTPANKDGVEASFVLTSKRRFARVLRSHGGWHARNFSTVDSFVDTLKRYTGHFRRTGGKGTDVIIFYHPTFGRGSADADGELRDERKIGDRANALRRAAAKRARAGR</sequence>
<organism evidence="2">
    <name type="scientific">Bicosoecida sp. CB-2014</name>
    <dbReference type="NCBI Taxonomy" id="1486930"/>
    <lineage>
        <taxon>Eukaryota</taxon>
        <taxon>Sar</taxon>
        <taxon>Stramenopiles</taxon>
        <taxon>Bigyra</taxon>
        <taxon>Opalozoa</taxon>
        <taxon>Bicosoecida</taxon>
    </lineage>
</organism>
<reference evidence="2" key="1">
    <citation type="submission" date="2021-01" db="EMBL/GenBank/DDBJ databases">
        <authorList>
            <person name="Corre E."/>
            <person name="Pelletier E."/>
            <person name="Niang G."/>
            <person name="Scheremetjew M."/>
            <person name="Finn R."/>
            <person name="Kale V."/>
            <person name="Holt S."/>
            <person name="Cochrane G."/>
            <person name="Meng A."/>
            <person name="Brown T."/>
            <person name="Cohen L."/>
        </authorList>
    </citation>
    <scope>NUCLEOTIDE SEQUENCE</scope>
    <source>
        <strain evidence="2">Ms1</strain>
    </source>
</reference>